<name>A0A5B8SNL0_9GAMM</name>
<dbReference type="Proteomes" id="UP000321272">
    <property type="component" value="Chromosome"/>
</dbReference>
<proteinExistence type="predicted"/>
<dbReference type="RefSeq" id="WP_147183373.1">
    <property type="nucleotide sequence ID" value="NZ_CP042382.1"/>
</dbReference>
<keyword evidence="2" id="KW-1185">Reference proteome</keyword>
<protein>
    <submittedName>
        <fullName evidence="1">Uncharacterized protein</fullName>
    </submittedName>
</protein>
<gene>
    <name evidence="1" type="ORF">FGL86_03940</name>
</gene>
<evidence type="ECO:0000313" key="1">
    <source>
        <dbReference type="EMBL" id="QEA38306.1"/>
    </source>
</evidence>
<sequence>MFHVKHADSYRERRKKIRGNGNYSYTAIKVLMNFFEYTDHIGLSATALANIGDIAVTDLVDIDRTDAPCA</sequence>
<dbReference type="KEGG" id="paur:FGL86_03940"/>
<dbReference type="AlphaFoldDB" id="A0A5B8SNL0"/>
<organism evidence="1 2">
    <name type="scientific">Pistricoccus aurantiacus</name>
    <dbReference type="NCBI Taxonomy" id="1883414"/>
    <lineage>
        <taxon>Bacteria</taxon>
        <taxon>Pseudomonadati</taxon>
        <taxon>Pseudomonadota</taxon>
        <taxon>Gammaproteobacteria</taxon>
        <taxon>Oceanospirillales</taxon>
        <taxon>Halomonadaceae</taxon>
        <taxon>Pistricoccus</taxon>
    </lineage>
</organism>
<reference evidence="1 2" key="1">
    <citation type="submission" date="2019-06" db="EMBL/GenBank/DDBJ databases">
        <title>Genome analyses of bacteria isolated from kimchi.</title>
        <authorList>
            <person name="Lee S."/>
            <person name="Ahn S."/>
            <person name="Roh S."/>
        </authorList>
    </citation>
    <scope>NUCLEOTIDE SEQUENCE [LARGE SCALE GENOMIC DNA]</scope>
    <source>
        <strain evidence="1 2">CBA4606</strain>
    </source>
</reference>
<evidence type="ECO:0000313" key="2">
    <source>
        <dbReference type="Proteomes" id="UP000321272"/>
    </source>
</evidence>
<accession>A0A5B8SNL0</accession>
<dbReference type="EMBL" id="CP042382">
    <property type="protein sequence ID" value="QEA38306.1"/>
    <property type="molecule type" value="Genomic_DNA"/>
</dbReference>